<proteinExistence type="predicted"/>
<evidence type="ECO:0000313" key="2">
    <source>
        <dbReference type="Proteomes" id="UP000616151"/>
    </source>
</evidence>
<comment type="caution">
    <text evidence="1">The sequence shown here is derived from an EMBL/GenBank/DDBJ whole genome shotgun (WGS) entry which is preliminary data.</text>
</comment>
<reference evidence="1" key="1">
    <citation type="submission" date="2021-01" db="EMBL/GenBank/DDBJ databases">
        <authorList>
            <person name="Sun Q."/>
        </authorList>
    </citation>
    <scope>NUCLEOTIDE SEQUENCE</scope>
    <source>
        <strain evidence="1">YIM B02566</strain>
    </source>
</reference>
<name>A0ACC5R443_9HYPH</name>
<keyword evidence="2" id="KW-1185">Reference proteome</keyword>
<protein>
    <submittedName>
        <fullName evidence="1">Sel1 repeat family protein</fullName>
    </submittedName>
</protein>
<organism evidence="1 2">
    <name type="scientific">Taklimakanibacter albus</name>
    <dbReference type="NCBI Taxonomy" id="2800327"/>
    <lineage>
        <taxon>Bacteria</taxon>
        <taxon>Pseudomonadati</taxon>
        <taxon>Pseudomonadota</taxon>
        <taxon>Alphaproteobacteria</taxon>
        <taxon>Hyphomicrobiales</taxon>
        <taxon>Aestuariivirgaceae</taxon>
        <taxon>Taklimakanibacter</taxon>
    </lineage>
</organism>
<dbReference type="EMBL" id="JAENHL010000007">
    <property type="protein sequence ID" value="MBK1867143.1"/>
    <property type="molecule type" value="Genomic_DNA"/>
</dbReference>
<gene>
    <name evidence="1" type="ORF">JHL16_12375</name>
</gene>
<dbReference type="Proteomes" id="UP000616151">
    <property type="component" value="Unassembled WGS sequence"/>
</dbReference>
<accession>A0ACC5R443</accession>
<evidence type="ECO:0000313" key="1">
    <source>
        <dbReference type="EMBL" id="MBK1867143.1"/>
    </source>
</evidence>
<sequence length="397" mass="43931">MLNTNFPTFKARRVNHMRRIFCVSLAGLSMMLIPTVHAQSSTNSAPAVAEQTVAAATTETALPNAGESLSAQRERGENLITGWNTTQNKEEGVKLLEAAIEKGDRRSLIILGRLYMDGQFLKRDHRRALDLFQRAAKNGDFEGVEALGETLMWDAKTPADRREAERLLNLAGTGGRGSAWTTLAYGALYDKLSSAANANYNTYVEKARALGDAQIEIVEAERLLYRASRRPNPSAAIASLEKAASGGNSEAIKYLVKLYRDGNGYNVKRNLAKARAYLKKYGTKLSSETQQQQAFLLQAAVARSSTEFSKLAHTARARTDFTSTDFQRQLYQSNQNFSIYLAQDKLREKNLYKGPLNGRATTRTMASLRDVCKTLVWKGNCDKKILSDRSLAAIIAN</sequence>